<dbReference type="GeneID" id="54779017"/>
<protein>
    <submittedName>
        <fullName evidence="2">Uncharacterized protein</fullName>
    </submittedName>
</protein>
<name>A0A642V0A5_DIURU</name>
<keyword evidence="3" id="KW-1185">Reference proteome</keyword>
<feature type="region of interest" description="Disordered" evidence="1">
    <location>
        <begin position="239"/>
        <end position="258"/>
    </location>
</feature>
<dbReference type="Proteomes" id="UP000449547">
    <property type="component" value="Unassembled WGS sequence"/>
</dbReference>
<dbReference type="AlphaFoldDB" id="A0A642V0A5"/>
<reference evidence="2 3" key="1">
    <citation type="submission" date="2019-07" db="EMBL/GenBank/DDBJ databases">
        <title>Genome assembly of two rare yeast pathogens: Diutina rugosa and Trichomonascus ciferrii.</title>
        <authorList>
            <person name="Mixao V."/>
            <person name="Saus E."/>
            <person name="Hansen A."/>
            <person name="Lass-Flor C."/>
            <person name="Gabaldon T."/>
        </authorList>
    </citation>
    <scope>NUCLEOTIDE SEQUENCE [LARGE SCALE GENOMIC DNA]</scope>
    <source>
        <strain evidence="2 3">CBS 613</strain>
    </source>
</reference>
<gene>
    <name evidence="2" type="ORF">DIURU_000364</name>
</gene>
<evidence type="ECO:0000313" key="3">
    <source>
        <dbReference type="Proteomes" id="UP000449547"/>
    </source>
</evidence>
<dbReference type="RefSeq" id="XP_034014886.1">
    <property type="nucleotide sequence ID" value="XM_034156424.1"/>
</dbReference>
<dbReference type="VEuPathDB" id="FungiDB:DIURU_000364"/>
<proteinExistence type="predicted"/>
<evidence type="ECO:0000256" key="1">
    <source>
        <dbReference type="SAM" id="MobiDB-lite"/>
    </source>
</evidence>
<organism evidence="2 3">
    <name type="scientific">Diutina rugosa</name>
    <name type="common">Yeast</name>
    <name type="synonym">Candida rugosa</name>
    <dbReference type="NCBI Taxonomy" id="5481"/>
    <lineage>
        <taxon>Eukaryota</taxon>
        <taxon>Fungi</taxon>
        <taxon>Dikarya</taxon>
        <taxon>Ascomycota</taxon>
        <taxon>Saccharomycotina</taxon>
        <taxon>Pichiomycetes</taxon>
        <taxon>Debaryomycetaceae</taxon>
        <taxon>Diutina</taxon>
    </lineage>
</organism>
<accession>A0A642V0A5</accession>
<comment type="caution">
    <text evidence="2">The sequence shown here is derived from an EMBL/GenBank/DDBJ whole genome shotgun (WGS) entry which is preliminary data.</text>
</comment>
<sequence>MPTAYKFNVKANQAAFHVVPSGCHARLILLYGLLALDVLREYRSNFHVVWKKFVKELNQVDEVRKLTLARACQAASHIAENTSFSFKERFRGCLSGIDDSKSWGPPPTQVSPRALLDGSNVPISSIVTSNGDGVNESVEDAAEEVIRDCEGVLIFDEGLTRANERVTRADKNVTSAGAEPENIIERMEYVEANVERADAKAGRVDTAVQHTDVKSEKTIERRERADAIAERVEVKSERADGNLKNTVEASSSRNPDRDTYVVSGNLDAESFEDQFLVNLVSRIKSSREERPPWDA</sequence>
<feature type="compositionally biased region" description="Polar residues" evidence="1">
    <location>
        <begin position="243"/>
        <end position="253"/>
    </location>
</feature>
<evidence type="ECO:0000313" key="2">
    <source>
        <dbReference type="EMBL" id="KAA8907954.1"/>
    </source>
</evidence>
<dbReference type="EMBL" id="SWFT01000018">
    <property type="protein sequence ID" value="KAA8907954.1"/>
    <property type="molecule type" value="Genomic_DNA"/>
</dbReference>